<gene>
    <name evidence="1" type="ORF">BW732_05595</name>
</gene>
<dbReference type="Proteomes" id="UP000188246">
    <property type="component" value="Chromosome"/>
</dbReference>
<keyword evidence="2" id="KW-1185">Reference proteome</keyword>
<name>A0A1Q2D603_9ENTE</name>
<dbReference type="AlphaFoldDB" id="A0A1Q2D603"/>
<sequence length="179" mass="20857">MHFVTETELRYRYRQQVFTEYRLSSNDRLTPEARQFLADRQILLIKPGTEVLEDSSSMDTQAISADYTELLLKNCQLDLLAAARLAYDCDYQLCETLFELADSIVDKQNNVEVNPFTESTYQLRMLYILSNKGPLLLALERIVTSLAYLTTQIDEEYRNHLINIRQTCLQIIYQLLGVK</sequence>
<dbReference type="OrthoDB" id="306726at2"/>
<dbReference type="EMBL" id="CP019609">
    <property type="protein sequence ID" value="AQP53762.1"/>
    <property type="molecule type" value="Genomic_DNA"/>
</dbReference>
<proteinExistence type="predicted"/>
<dbReference type="STRING" id="633807.BW732_05595"/>
<organism evidence="1 2">
    <name type="scientific">Vagococcus penaei</name>
    <dbReference type="NCBI Taxonomy" id="633807"/>
    <lineage>
        <taxon>Bacteria</taxon>
        <taxon>Bacillati</taxon>
        <taxon>Bacillota</taxon>
        <taxon>Bacilli</taxon>
        <taxon>Lactobacillales</taxon>
        <taxon>Enterococcaceae</taxon>
        <taxon>Vagococcus</taxon>
    </lineage>
</organism>
<dbReference type="RefSeq" id="WP_077275846.1">
    <property type="nucleotide sequence ID" value="NZ_CP019609.1"/>
</dbReference>
<protein>
    <submittedName>
        <fullName evidence="1">Uncharacterized protein</fullName>
    </submittedName>
</protein>
<dbReference type="KEGG" id="vpi:BW732_05595"/>
<evidence type="ECO:0000313" key="2">
    <source>
        <dbReference type="Proteomes" id="UP000188246"/>
    </source>
</evidence>
<reference evidence="1 2" key="1">
    <citation type="journal article" date="2010" name="Int. J. Syst. Evol. Microbiol.">
        <title>Vagococcus penaei sp. nov., isolated from spoilage microbiota of cooked shrimp (Penaeus vannamei).</title>
        <authorList>
            <person name="Jaffres E."/>
            <person name="Prevost H."/>
            <person name="Rossero A."/>
            <person name="Joffraud J.J."/>
            <person name="Dousset X."/>
        </authorList>
    </citation>
    <scope>NUCLEOTIDE SEQUENCE [LARGE SCALE GENOMIC DNA]</scope>
    <source>
        <strain evidence="1 2">CD276</strain>
    </source>
</reference>
<accession>A0A1Q2D603</accession>
<evidence type="ECO:0000313" key="1">
    <source>
        <dbReference type="EMBL" id="AQP53762.1"/>
    </source>
</evidence>